<proteinExistence type="predicted"/>
<evidence type="ECO:0000313" key="2">
    <source>
        <dbReference type="EMBL" id="CDX62202.1"/>
    </source>
</evidence>
<dbReference type="EMBL" id="CCND01000045">
    <property type="protein sequence ID" value="CDX62202.1"/>
    <property type="molecule type" value="Genomic_DNA"/>
</dbReference>
<organism evidence="2 3">
    <name type="scientific">Mesorhizobium plurifarium</name>
    <dbReference type="NCBI Taxonomy" id="69974"/>
    <lineage>
        <taxon>Bacteria</taxon>
        <taxon>Pseudomonadati</taxon>
        <taxon>Pseudomonadota</taxon>
        <taxon>Alphaproteobacteria</taxon>
        <taxon>Hyphomicrobiales</taxon>
        <taxon>Phyllobacteriaceae</taxon>
        <taxon>Mesorhizobium</taxon>
    </lineage>
</organism>
<feature type="region of interest" description="Disordered" evidence="1">
    <location>
        <begin position="29"/>
        <end position="65"/>
    </location>
</feature>
<accession>A0A0K2W5Q8</accession>
<dbReference type="AlphaFoldDB" id="A0A0K2W5Q8"/>
<reference evidence="3" key="1">
    <citation type="submission" date="2014-08" db="EMBL/GenBank/DDBJ databases">
        <authorList>
            <person name="Edwards T."/>
        </authorList>
    </citation>
    <scope>NUCLEOTIDE SEQUENCE [LARGE SCALE GENOMIC DNA]</scope>
</reference>
<name>A0A0K2W5Q8_MESPL</name>
<evidence type="ECO:0000256" key="1">
    <source>
        <dbReference type="SAM" id="MobiDB-lite"/>
    </source>
</evidence>
<feature type="compositionally biased region" description="Basic and acidic residues" evidence="1">
    <location>
        <begin position="34"/>
        <end position="54"/>
    </location>
</feature>
<sequence length="82" mass="9032">MRLPWFLNTVILNCKLVGQGYQRPFGVVSANAGDEPKAPEPRHSRAEQGAKPVDDDPIGVSANRQKHGYANARIADRSKFLC</sequence>
<evidence type="ECO:0000313" key="3">
    <source>
        <dbReference type="Proteomes" id="UP000182888"/>
    </source>
</evidence>
<dbReference type="Proteomes" id="UP000182888">
    <property type="component" value="Unassembled WGS sequence"/>
</dbReference>
<protein>
    <submittedName>
        <fullName evidence="2">Uncharacterized protein</fullName>
    </submittedName>
</protein>
<gene>
    <name evidence="2" type="ORF">MPL1032_50246</name>
</gene>